<protein>
    <submittedName>
        <fullName evidence="1">Uncharacterized protein</fullName>
    </submittedName>
</protein>
<dbReference type="Proteomes" id="UP000053989">
    <property type="component" value="Unassembled WGS sequence"/>
</dbReference>
<dbReference type="AlphaFoldDB" id="A0A0C3DJN9"/>
<name>A0A0C3DJN9_9AGAM</name>
<dbReference type="InParanoid" id="A0A0C3DJN9"/>
<accession>A0A0C3DJN9</accession>
<sequence>MTAPNRFFQLKTVQVSSRFCESRHVRSRPTQAHVPHTNEHKAECYDYFDPVYTDLQWETPGTPQSPRRVALGVYLYVAEVVGCSGNFPCCQKATFELTKVNTLHLEEIRNRSI</sequence>
<organism evidence="1 2">
    <name type="scientific">Scleroderma citrinum Foug A</name>
    <dbReference type="NCBI Taxonomy" id="1036808"/>
    <lineage>
        <taxon>Eukaryota</taxon>
        <taxon>Fungi</taxon>
        <taxon>Dikarya</taxon>
        <taxon>Basidiomycota</taxon>
        <taxon>Agaricomycotina</taxon>
        <taxon>Agaricomycetes</taxon>
        <taxon>Agaricomycetidae</taxon>
        <taxon>Boletales</taxon>
        <taxon>Sclerodermatineae</taxon>
        <taxon>Sclerodermataceae</taxon>
        <taxon>Scleroderma</taxon>
    </lineage>
</organism>
<proteinExistence type="predicted"/>
<evidence type="ECO:0000313" key="1">
    <source>
        <dbReference type="EMBL" id="KIM56291.1"/>
    </source>
</evidence>
<reference evidence="2" key="2">
    <citation type="submission" date="2015-01" db="EMBL/GenBank/DDBJ databases">
        <title>Evolutionary Origins and Diversification of the Mycorrhizal Mutualists.</title>
        <authorList>
            <consortium name="DOE Joint Genome Institute"/>
            <consortium name="Mycorrhizal Genomics Consortium"/>
            <person name="Kohler A."/>
            <person name="Kuo A."/>
            <person name="Nagy L.G."/>
            <person name="Floudas D."/>
            <person name="Copeland A."/>
            <person name="Barry K.W."/>
            <person name="Cichocki N."/>
            <person name="Veneault-Fourrey C."/>
            <person name="LaButti K."/>
            <person name="Lindquist E.A."/>
            <person name="Lipzen A."/>
            <person name="Lundell T."/>
            <person name="Morin E."/>
            <person name="Murat C."/>
            <person name="Riley R."/>
            <person name="Ohm R."/>
            <person name="Sun H."/>
            <person name="Tunlid A."/>
            <person name="Henrissat B."/>
            <person name="Grigoriev I.V."/>
            <person name="Hibbett D.S."/>
            <person name="Martin F."/>
        </authorList>
    </citation>
    <scope>NUCLEOTIDE SEQUENCE [LARGE SCALE GENOMIC DNA]</scope>
    <source>
        <strain evidence="2">Foug A</strain>
    </source>
</reference>
<dbReference type="HOGENOM" id="CLU_2135010_0_0_1"/>
<gene>
    <name evidence="1" type="ORF">SCLCIDRAFT_246795</name>
</gene>
<evidence type="ECO:0000313" key="2">
    <source>
        <dbReference type="Proteomes" id="UP000053989"/>
    </source>
</evidence>
<dbReference type="EMBL" id="KN822119">
    <property type="protein sequence ID" value="KIM56291.1"/>
    <property type="molecule type" value="Genomic_DNA"/>
</dbReference>
<keyword evidence="2" id="KW-1185">Reference proteome</keyword>
<reference evidence="1 2" key="1">
    <citation type="submission" date="2014-04" db="EMBL/GenBank/DDBJ databases">
        <authorList>
            <consortium name="DOE Joint Genome Institute"/>
            <person name="Kuo A."/>
            <person name="Kohler A."/>
            <person name="Nagy L.G."/>
            <person name="Floudas D."/>
            <person name="Copeland A."/>
            <person name="Barry K.W."/>
            <person name="Cichocki N."/>
            <person name="Veneault-Fourrey C."/>
            <person name="LaButti K."/>
            <person name="Lindquist E.A."/>
            <person name="Lipzen A."/>
            <person name="Lundell T."/>
            <person name="Morin E."/>
            <person name="Murat C."/>
            <person name="Sun H."/>
            <person name="Tunlid A."/>
            <person name="Henrissat B."/>
            <person name="Grigoriev I.V."/>
            <person name="Hibbett D.S."/>
            <person name="Martin F."/>
            <person name="Nordberg H.P."/>
            <person name="Cantor M.N."/>
            <person name="Hua S.X."/>
        </authorList>
    </citation>
    <scope>NUCLEOTIDE SEQUENCE [LARGE SCALE GENOMIC DNA]</scope>
    <source>
        <strain evidence="1 2">Foug A</strain>
    </source>
</reference>